<keyword evidence="4" id="KW-0808">Transferase</keyword>
<feature type="transmembrane region" description="Helical" evidence="9">
    <location>
        <begin position="75"/>
        <end position="104"/>
    </location>
</feature>
<dbReference type="SUPFAM" id="SSF55874">
    <property type="entry name" value="ATPase domain of HSP90 chaperone/DNA topoisomerase II/histidine kinase"/>
    <property type="match status" value="1"/>
</dbReference>
<dbReference type="EC" id="2.7.13.3" evidence="2"/>
<feature type="transmembrane region" description="Helical" evidence="9">
    <location>
        <begin position="46"/>
        <end position="63"/>
    </location>
</feature>
<dbReference type="GO" id="GO:0005524">
    <property type="term" value="F:ATP binding"/>
    <property type="evidence" value="ECO:0007669"/>
    <property type="project" value="UniProtKB-KW"/>
</dbReference>
<organism evidence="11 12">
    <name type="scientific">Nocardia arthritidis</name>
    <dbReference type="NCBI Taxonomy" id="228602"/>
    <lineage>
        <taxon>Bacteria</taxon>
        <taxon>Bacillati</taxon>
        <taxon>Actinomycetota</taxon>
        <taxon>Actinomycetes</taxon>
        <taxon>Mycobacteriales</taxon>
        <taxon>Nocardiaceae</taxon>
        <taxon>Nocardia</taxon>
    </lineage>
</organism>
<evidence type="ECO:0000256" key="7">
    <source>
        <dbReference type="ARBA" id="ARBA00022840"/>
    </source>
</evidence>
<keyword evidence="9" id="KW-0472">Membrane</keyword>
<keyword evidence="3" id="KW-0597">Phosphoprotein</keyword>
<evidence type="ECO:0000256" key="4">
    <source>
        <dbReference type="ARBA" id="ARBA00022679"/>
    </source>
</evidence>
<dbReference type="CDD" id="cd16917">
    <property type="entry name" value="HATPase_UhpB-NarQ-NarX-like"/>
    <property type="match status" value="1"/>
</dbReference>
<reference evidence="11 12" key="1">
    <citation type="journal article" date="2019" name="ACS Chem. Biol.">
        <title>Identification and Mobilization of a Cryptic Antibiotic Biosynthesis Gene Locus from a Human-Pathogenic Nocardia Isolate.</title>
        <authorList>
            <person name="Herisse M."/>
            <person name="Ishida K."/>
            <person name="Porter J.L."/>
            <person name="Howden B."/>
            <person name="Hertweck C."/>
            <person name="Stinear T.P."/>
            <person name="Pidot S.J."/>
        </authorList>
    </citation>
    <scope>NUCLEOTIDE SEQUENCE [LARGE SCALE GENOMIC DNA]</scope>
    <source>
        <strain evidence="11 12">AUSMDU00012717</strain>
    </source>
</reference>
<dbReference type="Proteomes" id="UP000503540">
    <property type="component" value="Chromosome"/>
</dbReference>
<dbReference type="Gene3D" id="3.30.565.10">
    <property type="entry name" value="Histidine kinase-like ATPase, C-terminal domain"/>
    <property type="match status" value="1"/>
</dbReference>
<evidence type="ECO:0000256" key="5">
    <source>
        <dbReference type="ARBA" id="ARBA00022741"/>
    </source>
</evidence>
<dbReference type="GO" id="GO:0046983">
    <property type="term" value="F:protein dimerization activity"/>
    <property type="evidence" value="ECO:0007669"/>
    <property type="project" value="InterPro"/>
</dbReference>
<dbReference type="InterPro" id="IPR036890">
    <property type="entry name" value="HATPase_C_sf"/>
</dbReference>
<accession>A0A6G9YU59</accession>
<protein>
    <recommendedName>
        <fullName evidence="2">histidine kinase</fullName>
        <ecNumber evidence="2">2.7.13.3</ecNumber>
    </recommendedName>
</protein>
<dbReference type="GO" id="GO:0016020">
    <property type="term" value="C:membrane"/>
    <property type="evidence" value="ECO:0007669"/>
    <property type="project" value="InterPro"/>
</dbReference>
<keyword evidence="8" id="KW-0902">Two-component regulatory system</keyword>
<evidence type="ECO:0000256" key="6">
    <source>
        <dbReference type="ARBA" id="ARBA00022777"/>
    </source>
</evidence>
<dbReference type="PANTHER" id="PTHR24421:SF10">
    <property type="entry name" value="NITRATE_NITRITE SENSOR PROTEIN NARQ"/>
    <property type="match status" value="1"/>
</dbReference>
<evidence type="ECO:0000259" key="10">
    <source>
        <dbReference type="Pfam" id="PF07730"/>
    </source>
</evidence>
<dbReference type="InterPro" id="IPR011712">
    <property type="entry name" value="Sig_transdc_His_kin_sub3_dim/P"/>
</dbReference>
<feature type="domain" description="Signal transduction histidine kinase subgroup 3 dimerisation and phosphoacceptor" evidence="10">
    <location>
        <begin position="188"/>
        <end position="253"/>
    </location>
</feature>
<dbReference type="AlphaFoldDB" id="A0A6G9YU59"/>
<comment type="catalytic activity">
    <reaction evidence="1">
        <text>ATP + protein L-histidine = ADP + protein N-phospho-L-histidine.</text>
        <dbReference type="EC" id="2.7.13.3"/>
    </reaction>
</comment>
<keyword evidence="9" id="KW-1133">Transmembrane helix</keyword>
<evidence type="ECO:0000313" key="11">
    <source>
        <dbReference type="EMBL" id="QIS16742.1"/>
    </source>
</evidence>
<feature type="transmembrane region" description="Helical" evidence="9">
    <location>
        <begin position="17"/>
        <end position="34"/>
    </location>
</feature>
<proteinExistence type="predicted"/>
<evidence type="ECO:0000256" key="3">
    <source>
        <dbReference type="ARBA" id="ARBA00022553"/>
    </source>
</evidence>
<evidence type="ECO:0000256" key="2">
    <source>
        <dbReference type="ARBA" id="ARBA00012438"/>
    </source>
</evidence>
<dbReference type="Pfam" id="PF07730">
    <property type="entry name" value="HisKA_3"/>
    <property type="match status" value="1"/>
</dbReference>
<gene>
    <name evidence="11" type="ORF">F5544_44695</name>
</gene>
<feature type="transmembrane region" description="Helical" evidence="9">
    <location>
        <begin position="137"/>
        <end position="154"/>
    </location>
</feature>
<dbReference type="Gene3D" id="1.20.5.1930">
    <property type="match status" value="1"/>
</dbReference>
<dbReference type="PANTHER" id="PTHR24421">
    <property type="entry name" value="NITRATE/NITRITE SENSOR PROTEIN NARX-RELATED"/>
    <property type="match status" value="1"/>
</dbReference>
<name>A0A6G9YU59_9NOCA</name>
<keyword evidence="7" id="KW-0067">ATP-binding</keyword>
<dbReference type="GO" id="GO:0000155">
    <property type="term" value="F:phosphorelay sensor kinase activity"/>
    <property type="evidence" value="ECO:0007669"/>
    <property type="project" value="InterPro"/>
</dbReference>
<sequence>MDTDRMFDRANVPQPTILVRLVRLAGLVAVFAWLRGYDLDRLGVPVLVLAGIGALAYLIWALLPADRLLIDHAALLVMTVCGGLTVAWFGGSAIIVWVAVFVAIALQQHSLPFGIAVAVLAAVTMSCSALLRHAPLGVIVGLLGGIALVSLLGSSRRQFRVTAEQNRLLVEQSREIRAERDRAAALAERGRIAREVHDVLAHTLGGLVLQLDAADALLEAGEVDRAGALVRTSRGLAASGLADARRVVGALRAESIDLPTELARVADEHRAAGGQVDLHIDGPVEQLGEQVSLALLRGAQEALTNARKHAPGAAVTLRLVAGPESVELTAENPLGARAGLLAASGMGAGLLGMRERVGALGGTAEAGKVGELWAVRITVPRR</sequence>
<keyword evidence="6 11" id="KW-0418">Kinase</keyword>
<evidence type="ECO:0000256" key="8">
    <source>
        <dbReference type="ARBA" id="ARBA00023012"/>
    </source>
</evidence>
<feature type="transmembrane region" description="Helical" evidence="9">
    <location>
        <begin position="111"/>
        <end position="131"/>
    </location>
</feature>
<evidence type="ECO:0000256" key="9">
    <source>
        <dbReference type="SAM" id="Phobius"/>
    </source>
</evidence>
<keyword evidence="9" id="KW-0812">Transmembrane</keyword>
<dbReference type="EMBL" id="CP046172">
    <property type="protein sequence ID" value="QIS16742.1"/>
    <property type="molecule type" value="Genomic_DNA"/>
</dbReference>
<dbReference type="InterPro" id="IPR050482">
    <property type="entry name" value="Sensor_HK_TwoCompSys"/>
</dbReference>
<evidence type="ECO:0000256" key="1">
    <source>
        <dbReference type="ARBA" id="ARBA00000085"/>
    </source>
</evidence>
<evidence type="ECO:0000313" key="12">
    <source>
        <dbReference type="Proteomes" id="UP000503540"/>
    </source>
</evidence>
<keyword evidence="5" id="KW-0547">Nucleotide-binding</keyword>
<dbReference type="KEGG" id="nah:F5544_44695"/>
<keyword evidence="12" id="KW-1185">Reference proteome</keyword>